<accession>A0A3N1CSQ0</accession>
<evidence type="ECO:0000259" key="2">
    <source>
        <dbReference type="PROSITE" id="PS50217"/>
    </source>
</evidence>
<feature type="domain" description="BZIP" evidence="2">
    <location>
        <begin position="192"/>
        <end position="255"/>
    </location>
</feature>
<dbReference type="InterPro" id="IPR004827">
    <property type="entry name" value="bZIP"/>
</dbReference>
<organism evidence="3 4">
    <name type="scientific">Actinocorallia herbida</name>
    <dbReference type="NCBI Taxonomy" id="58109"/>
    <lineage>
        <taxon>Bacteria</taxon>
        <taxon>Bacillati</taxon>
        <taxon>Actinomycetota</taxon>
        <taxon>Actinomycetes</taxon>
        <taxon>Streptosporangiales</taxon>
        <taxon>Thermomonosporaceae</taxon>
        <taxon>Actinocorallia</taxon>
    </lineage>
</organism>
<feature type="region of interest" description="Disordered" evidence="1">
    <location>
        <begin position="267"/>
        <end position="288"/>
    </location>
</feature>
<gene>
    <name evidence="3" type="ORF">EDD29_1868</name>
</gene>
<proteinExistence type="predicted"/>
<dbReference type="GO" id="GO:0003700">
    <property type="term" value="F:DNA-binding transcription factor activity"/>
    <property type="evidence" value="ECO:0007669"/>
    <property type="project" value="InterPro"/>
</dbReference>
<evidence type="ECO:0000313" key="3">
    <source>
        <dbReference type="EMBL" id="ROO84346.1"/>
    </source>
</evidence>
<keyword evidence="4" id="KW-1185">Reference proteome</keyword>
<dbReference type="Proteomes" id="UP000272400">
    <property type="component" value="Unassembled WGS sequence"/>
</dbReference>
<feature type="compositionally biased region" description="Basic and acidic residues" evidence="1">
    <location>
        <begin position="186"/>
        <end position="227"/>
    </location>
</feature>
<feature type="compositionally biased region" description="Low complexity" evidence="1">
    <location>
        <begin position="271"/>
        <end position="288"/>
    </location>
</feature>
<feature type="region of interest" description="Disordered" evidence="1">
    <location>
        <begin position="159"/>
        <end position="227"/>
    </location>
</feature>
<sequence>MGLDEAMEELYRGAPGDFVQTRRRLAETAKAAGDAATAQQIKALRRPTVSAWAVNLLVRERPPLAGEVLALGERLRAAWEGGGDTAELDRRRTPLIDKAVRAAEALVEETGRPLGDQARHEVEETLHAAVSDADAAAEVASGRLTHPRAYVGFGLPAAFGEEEPAEPDEQGREGKAREPGKKKKQDRAEADQTEENRKAEERRRAAERRRFEARRQAAELRAKADALATERDQLRRALEDVEQEEETLRHRLDQVRVHRAAARKSFEEAEQLASAAAGAAAEAEAGLT</sequence>
<evidence type="ECO:0000313" key="4">
    <source>
        <dbReference type="Proteomes" id="UP000272400"/>
    </source>
</evidence>
<name>A0A3N1CSQ0_9ACTN</name>
<feature type="compositionally biased region" description="Basic and acidic residues" evidence="1">
    <location>
        <begin position="169"/>
        <end position="179"/>
    </location>
</feature>
<dbReference type="PROSITE" id="PS50217">
    <property type="entry name" value="BZIP"/>
    <property type="match status" value="1"/>
</dbReference>
<comment type="caution">
    <text evidence="3">The sequence shown here is derived from an EMBL/GenBank/DDBJ whole genome shotgun (WGS) entry which is preliminary data.</text>
</comment>
<dbReference type="AlphaFoldDB" id="A0A3N1CSQ0"/>
<protein>
    <recommendedName>
        <fullName evidence="2">BZIP domain-containing protein</fullName>
    </recommendedName>
</protein>
<evidence type="ECO:0000256" key="1">
    <source>
        <dbReference type="SAM" id="MobiDB-lite"/>
    </source>
</evidence>
<dbReference type="EMBL" id="RJKE01000001">
    <property type="protein sequence ID" value="ROO84346.1"/>
    <property type="molecule type" value="Genomic_DNA"/>
</dbReference>
<reference evidence="3 4" key="1">
    <citation type="submission" date="2018-11" db="EMBL/GenBank/DDBJ databases">
        <title>Sequencing the genomes of 1000 actinobacteria strains.</title>
        <authorList>
            <person name="Klenk H.-P."/>
        </authorList>
    </citation>
    <scope>NUCLEOTIDE SEQUENCE [LARGE SCALE GENOMIC DNA]</scope>
    <source>
        <strain evidence="3 4">DSM 44254</strain>
    </source>
</reference>